<evidence type="ECO:0000313" key="5">
    <source>
        <dbReference type="EMBL" id="ODO10274.1"/>
    </source>
</evidence>
<dbReference type="Pfam" id="PF00076">
    <property type="entry name" value="RRM_1"/>
    <property type="match status" value="1"/>
</dbReference>
<keyword evidence="2" id="KW-0175">Coiled coil</keyword>
<feature type="region of interest" description="Disordered" evidence="3">
    <location>
        <begin position="1"/>
        <end position="26"/>
    </location>
</feature>
<proteinExistence type="predicted"/>
<evidence type="ECO:0000256" key="1">
    <source>
        <dbReference type="PROSITE-ProRule" id="PRU00176"/>
    </source>
</evidence>
<feature type="domain" description="RRM" evidence="4">
    <location>
        <begin position="226"/>
        <end position="311"/>
    </location>
</feature>
<feature type="compositionally biased region" description="Gly residues" evidence="3">
    <location>
        <begin position="67"/>
        <end position="78"/>
    </location>
</feature>
<dbReference type="InterPro" id="IPR012677">
    <property type="entry name" value="Nucleotide-bd_a/b_plait_sf"/>
</dbReference>
<name>A0A1E3KAX7_9TREE</name>
<dbReference type="Proteomes" id="UP000095149">
    <property type="component" value="Unassembled WGS sequence"/>
</dbReference>
<evidence type="ECO:0000313" key="6">
    <source>
        <dbReference type="Proteomes" id="UP000095149"/>
    </source>
</evidence>
<feature type="coiled-coil region" evidence="2">
    <location>
        <begin position="27"/>
        <end position="54"/>
    </location>
</feature>
<feature type="region of interest" description="Disordered" evidence="3">
    <location>
        <begin position="61"/>
        <end position="140"/>
    </location>
</feature>
<sequence length="323" mass="36312">MTYPETTTHPENQSPSPPTPTSDSRAIRCSFEENERLKSRVRDLEEELGVLKWEQWKMQEEQVEGDMGSGQWTGGGEGSDWTDGGTRGEDVAAALDPGKDRKRQASDSRDDSSKKNATKRSSVFFENSPYLPTPASRVSGPAREANTRLYNANGLGVELTLGKFWETFGLDVQAPTEHLRPERSSSDKTSVLYRSNYKKSDTDVNGAARDNCHTWLKTIADEDTKATLIIHDLPYDFTYPDLVDLFGTFGFTIRSSSVLPAEFGKSKARQTTSRGFCFVRLKDGKERDRALKKMHGMKLDRKKVKVQVAKPAKYTAKRDRVVR</sequence>
<dbReference type="GO" id="GO:0003723">
    <property type="term" value="F:RNA binding"/>
    <property type="evidence" value="ECO:0007669"/>
    <property type="project" value="UniProtKB-UniRule"/>
</dbReference>
<keyword evidence="1" id="KW-0694">RNA-binding</keyword>
<evidence type="ECO:0000256" key="3">
    <source>
        <dbReference type="SAM" id="MobiDB-lite"/>
    </source>
</evidence>
<evidence type="ECO:0000256" key="2">
    <source>
        <dbReference type="SAM" id="Coils"/>
    </source>
</evidence>
<evidence type="ECO:0000259" key="4">
    <source>
        <dbReference type="PROSITE" id="PS50102"/>
    </source>
</evidence>
<feature type="compositionally biased region" description="Basic and acidic residues" evidence="3">
    <location>
        <begin position="97"/>
        <end position="114"/>
    </location>
</feature>
<accession>A0A1E3KAX7</accession>
<dbReference type="EMBL" id="MEKH01000003">
    <property type="protein sequence ID" value="ODO10274.1"/>
    <property type="molecule type" value="Genomic_DNA"/>
</dbReference>
<dbReference type="CDD" id="cd00590">
    <property type="entry name" value="RRM_SF"/>
    <property type="match status" value="1"/>
</dbReference>
<feature type="compositionally biased region" description="Polar residues" evidence="3">
    <location>
        <begin position="1"/>
        <end position="13"/>
    </location>
</feature>
<dbReference type="InterPro" id="IPR000504">
    <property type="entry name" value="RRM_dom"/>
</dbReference>
<dbReference type="Gene3D" id="3.30.70.330">
    <property type="match status" value="1"/>
</dbReference>
<dbReference type="InterPro" id="IPR035979">
    <property type="entry name" value="RBD_domain_sf"/>
</dbReference>
<organism evidence="5 6">
    <name type="scientific">Cryptococcus amylolentus CBS 6273</name>
    <dbReference type="NCBI Taxonomy" id="1296118"/>
    <lineage>
        <taxon>Eukaryota</taxon>
        <taxon>Fungi</taxon>
        <taxon>Dikarya</taxon>
        <taxon>Basidiomycota</taxon>
        <taxon>Agaricomycotina</taxon>
        <taxon>Tremellomycetes</taxon>
        <taxon>Tremellales</taxon>
        <taxon>Cryptococcaceae</taxon>
        <taxon>Cryptococcus</taxon>
    </lineage>
</organism>
<dbReference type="PROSITE" id="PS50102">
    <property type="entry name" value="RRM"/>
    <property type="match status" value="1"/>
</dbReference>
<comment type="caution">
    <text evidence="5">The sequence shown here is derived from an EMBL/GenBank/DDBJ whole genome shotgun (WGS) entry which is preliminary data.</text>
</comment>
<dbReference type="SUPFAM" id="SSF54928">
    <property type="entry name" value="RNA-binding domain, RBD"/>
    <property type="match status" value="1"/>
</dbReference>
<reference evidence="5 6" key="1">
    <citation type="submission" date="2016-06" db="EMBL/GenBank/DDBJ databases">
        <title>Evolution of pathogenesis and genome organization in the Tremellales.</title>
        <authorList>
            <person name="Cuomo C."/>
            <person name="Litvintseva A."/>
            <person name="Heitman J."/>
            <person name="Chen Y."/>
            <person name="Sun S."/>
            <person name="Springer D."/>
            <person name="Dromer F."/>
            <person name="Young S."/>
            <person name="Zeng Q."/>
            <person name="Chapman S."/>
            <person name="Gujja S."/>
            <person name="Saif S."/>
            <person name="Birren B."/>
        </authorList>
    </citation>
    <scope>NUCLEOTIDE SEQUENCE [LARGE SCALE GENOMIC DNA]</scope>
    <source>
        <strain evidence="5 6">CBS 6273</strain>
    </source>
</reference>
<protein>
    <recommendedName>
        <fullName evidence="4">RRM domain-containing protein</fullName>
    </recommendedName>
</protein>
<dbReference type="AlphaFoldDB" id="A0A1E3KAX7"/>
<dbReference type="SMART" id="SM00360">
    <property type="entry name" value="RRM"/>
    <property type="match status" value="1"/>
</dbReference>
<gene>
    <name evidence="5" type="ORF">I350_02503</name>
</gene>